<dbReference type="RefSeq" id="WP_020566358.1">
    <property type="nucleotide sequence ID" value="NZ_KB890184.1"/>
</dbReference>
<dbReference type="STRING" id="863227.GCA_000373005_03551"/>
<organism evidence="1 2">
    <name type="scientific">Trinickia symbiotica</name>
    <dbReference type="NCBI Taxonomy" id="863227"/>
    <lineage>
        <taxon>Bacteria</taxon>
        <taxon>Pseudomonadati</taxon>
        <taxon>Pseudomonadota</taxon>
        <taxon>Betaproteobacteria</taxon>
        <taxon>Burkholderiales</taxon>
        <taxon>Burkholderiaceae</taxon>
        <taxon>Trinickia</taxon>
    </lineage>
</organism>
<dbReference type="Proteomes" id="UP000235777">
    <property type="component" value="Unassembled WGS sequence"/>
</dbReference>
<dbReference type="OrthoDB" id="9111915at2"/>
<keyword evidence="2" id="KW-1185">Reference proteome</keyword>
<reference evidence="1 2" key="1">
    <citation type="submission" date="2018-01" db="EMBL/GenBank/DDBJ databases">
        <title>Whole genome analyses suggest that Burkholderia sensu lato contains two further novel genera in the rhizoxinica-symbiotica group Mycetohabitans gen. nov., and Trinickia gen. nov.: implications for the evolution of diazotrophy and nodulation in the Burkholderiaceae.</title>
        <authorList>
            <person name="Estrada-de los Santos P."/>
            <person name="Palmer M."/>
            <person name="Chavez-Ramirez B."/>
            <person name="Beukes C."/>
            <person name="Steenkamp E.T."/>
            <person name="Hirsch A.M."/>
            <person name="Manyaka P."/>
            <person name="Maluk M."/>
            <person name="Lafos M."/>
            <person name="Crook M."/>
            <person name="Gross E."/>
            <person name="Simon M.F."/>
            <person name="Bueno dos Reis Junior F."/>
            <person name="Poole P.S."/>
            <person name="Venter S.N."/>
            <person name="James E.K."/>
        </authorList>
    </citation>
    <scope>NUCLEOTIDE SEQUENCE [LARGE SCALE GENOMIC DNA]</scope>
    <source>
        <strain evidence="1 2">JPY 581</strain>
    </source>
</reference>
<name>A0A2N7X672_9BURK</name>
<dbReference type="AlphaFoldDB" id="A0A2N7X672"/>
<comment type="caution">
    <text evidence="1">The sequence shown here is derived from an EMBL/GenBank/DDBJ whole genome shotgun (WGS) entry which is preliminary data.</text>
</comment>
<evidence type="ECO:0000313" key="1">
    <source>
        <dbReference type="EMBL" id="PMS36975.1"/>
    </source>
</evidence>
<dbReference type="Gene3D" id="1.10.150.610">
    <property type="match status" value="1"/>
</dbReference>
<dbReference type="EMBL" id="PNYC01000005">
    <property type="protein sequence ID" value="PMS36975.1"/>
    <property type="molecule type" value="Genomic_DNA"/>
</dbReference>
<proteinExistence type="predicted"/>
<protein>
    <submittedName>
        <fullName evidence="1">Uncharacterized protein</fullName>
    </submittedName>
</protein>
<gene>
    <name evidence="1" type="ORF">C0Z20_09575</name>
</gene>
<evidence type="ECO:0000313" key="2">
    <source>
        <dbReference type="Proteomes" id="UP000235777"/>
    </source>
</evidence>
<accession>A0A2N7X672</accession>
<sequence>MSRRSAVALLVDARGALTELLSESSAHEATQHERMLKTIERLLLDVRVGRTNEFDLEYPTFVHVIVSD</sequence>